<evidence type="ECO:0000313" key="2">
    <source>
        <dbReference type="Proteomes" id="UP000234206"/>
    </source>
</evidence>
<keyword evidence="2" id="KW-1185">Reference proteome</keyword>
<evidence type="ECO:0000313" key="1">
    <source>
        <dbReference type="EMBL" id="PKZ40637.1"/>
    </source>
</evidence>
<proteinExistence type="predicted"/>
<reference evidence="1 2" key="1">
    <citation type="submission" date="2017-12" db="EMBL/GenBank/DDBJ databases">
        <title>Phylogenetic diversity of female urinary microbiome.</title>
        <authorList>
            <person name="Thomas-White K."/>
            <person name="Wolfe A.J."/>
        </authorList>
    </citation>
    <scope>NUCLEOTIDE SEQUENCE [LARGE SCALE GENOMIC DNA]</scope>
    <source>
        <strain evidence="1 2">UMB1298</strain>
    </source>
</reference>
<comment type="caution">
    <text evidence="1">The sequence shown here is derived from an EMBL/GenBank/DDBJ whole genome shotgun (WGS) entry which is preliminary data.</text>
</comment>
<feature type="non-terminal residue" evidence="1">
    <location>
        <position position="1"/>
    </location>
</feature>
<name>A0A2I1P7N5_9MICO</name>
<dbReference type="Proteomes" id="UP000234206">
    <property type="component" value="Unassembled WGS sequence"/>
</dbReference>
<sequence length="100" mass="11218">RVAGEEGFDPRKGEQFQDRVFIPKYQSSTEPERATLGYQINHSGMTVTVSMDHILDIDNPSDETDTGVDTGVEVSTEVEEDVARVTYHLNGKKGMKMRLE</sequence>
<protein>
    <submittedName>
        <fullName evidence="1">Family 65 glycosyl hydrolase</fullName>
    </submittedName>
</protein>
<dbReference type="EMBL" id="PKIZ01000180">
    <property type="protein sequence ID" value="PKZ40637.1"/>
    <property type="molecule type" value="Genomic_DNA"/>
</dbReference>
<dbReference type="GO" id="GO:0016787">
    <property type="term" value="F:hydrolase activity"/>
    <property type="evidence" value="ECO:0007669"/>
    <property type="project" value="UniProtKB-KW"/>
</dbReference>
<feature type="non-terminal residue" evidence="1">
    <location>
        <position position="100"/>
    </location>
</feature>
<gene>
    <name evidence="1" type="ORF">CYJ76_12080</name>
</gene>
<organism evidence="1 2">
    <name type="scientific">Kytococcus schroeteri</name>
    <dbReference type="NCBI Taxonomy" id="138300"/>
    <lineage>
        <taxon>Bacteria</taxon>
        <taxon>Bacillati</taxon>
        <taxon>Actinomycetota</taxon>
        <taxon>Actinomycetes</taxon>
        <taxon>Micrococcales</taxon>
        <taxon>Kytococcaceae</taxon>
        <taxon>Kytococcus</taxon>
    </lineage>
</organism>
<keyword evidence="1" id="KW-0378">Hydrolase</keyword>
<dbReference type="AlphaFoldDB" id="A0A2I1P7N5"/>
<accession>A0A2I1P7N5</accession>